<sequence>MGKLTHHAGQRNGIAVFSALAILCASTSPASAQPTPGSAPVPEEPSSGKTVPPITTPSRLVSPEEREAYIDTLASAFLIRNRTKDPFGQTQDPDAKPVIRPSVVRKSTQAAPVVLPLAEVVKLLVVTTIIPGEKRFLVGTRSFKQGDVMPVSFRNRQLRIQITEVTSRQISFRNVDSGETAVRPLNVLPAGMTPGHQGIRTPGMTPDAPGSPIEIEAEPTQP</sequence>
<keyword evidence="2" id="KW-0732">Signal</keyword>
<evidence type="ECO:0000313" key="3">
    <source>
        <dbReference type="EMBL" id="MBK1815291.1"/>
    </source>
</evidence>
<organism evidence="3 4">
    <name type="scientific">Luteolibacter yonseiensis</name>
    <dbReference type="NCBI Taxonomy" id="1144680"/>
    <lineage>
        <taxon>Bacteria</taxon>
        <taxon>Pseudomonadati</taxon>
        <taxon>Verrucomicrobiota</taxon>
        <taxon>Verrucomicrobiia</taxon>
        <taxon>Verrucomicrobiales</taxon>
        <taxon>Verrucomicrobiaceae</taxon>
        <taxon>Luteolibacter</taxon>
    </lineage>
</organism>
<feature type="chain" id="PRO_5037645206" description="Type IV pilus biogenesis protein PilP" evidence="2">
    <location>
        <begin position="33"/>
        <end position="222"/>
    </location>
</feature>
<proteinExistence type="predicted"/>
<reference evidence="3" key="1">
    <citation type="submission" date="2021-01" db="EMBL/GenBank/DDBJ databases">
        <title>Modified the classification status of verrucomicrobia.</title>
        <authorList>
            <person name="Feng X."/>
        </authorList>
    </citation>
    <scope>NUCLEOTIDE SEQUENCE</scope>
    <source>
        <strain evidence="3">JCM 18052</strain>
    </source>
</reference>
<feature type="signal peptide" evidence="2">
    <location>
        <begin position="1"/>
        <end position="32"/>
    </location>
</feature>
<dbReference type="EMBL" id="JAENIK010000008">
    <property type="protein sequence ID" value="MBK1815291.1"/>
    <property type="molecule type" value="Genomic_DNA"/>
</dbReference>
<dbReference type="Proteomes" id="UP000600139">
    <property type="component" value="Unassembled WGS sequence"/>
</dbReference>
<evidence type="ECO:0000256" key="2">
    <source>
        <dbReference type="SAM" id="SignalP"/>
    </source>
</evidence>
<gene>
    <name evidence="3" type="ORF">JIN84_06685</name>
</gene>
<accession>A0A934R1M3</accession>
<keyword evidence="4" id="KW-1185">Reference proteome</keyword>
<dbReference type="AlphaFoldDB" id="A0A934R1M3"/>
<evidence type="ECO:0000313" key="4">
    <source>
        <dbReference type="Proteomes" id="UP000600139"/>
    </source>
</evidence>
<protein>
    <recommendedName>
        <fullName evidence="5">Type IV pilus biogenesis protein PilP</fullName>
    </recommendedName>
</protein>
<name>A0A934R1M3_9BACT</name>
<feature type="region of interest" description="Disordered" evidence="1">
    <location>
        <begin position="28"/>
        <end position="62"/>
    </location>
</feature>
<evidence type="ECO:0000256" key="1">
    <source>
        <dbReference type="SAM" id="MobiDB-lite"/>
    </source>
</evidence>
<dbReference type="RefSeq" id="WP_200350257.1">
    <property type="nucleotide sequence ID" value="NZ_BAABHZ010000012.1"/>
</dbReference>
<evidence type="ECO:0008006" key="5">
    <source>
        <dbReference type="Google" id="ProtNLM"/>
    </source>
</evidence>
<comment type="caution">
    <text evidence="3">The sequence shown here is derived from an EMBL/GenBank/DDBJ whole genome shotgun (WGS) entry which is preliminary data.</text>
</comment>
<feature type="region of interest" description="Disordered" evidence="1">
    <location>
        <begin position="188"/>
        <end position="222"/>
    </location>
</feature>